<dbReference type="KEGG" id="nhy:JQS43_24100"/>
<feature type="transmembrane region" description="Helical" evidence="1">
    <location>
        <begin position="89"/>
        <end position="109"/>
    </location>
</feature>
<evidence type="ECO:0000256" key="1">
    <source>
        <dbReference type="SAM" id="Phobius"/>
    </source>
</evidence>
<proteinExistence type="predicted"/>
<reference evidence="2" key="1">
    <citation type="submission" date="2021-02" db="EMBL/GenBank/DDBJ databases">
        <title>Natrosporangium hydrolyticum gen. nov., sp. nov, a haloalkaliphilic actinobacterium from a soda solonchak soil.</title>
        <authorList>
            <person name="Sorokin D.Y."/>
            <person name="Khijniak T.V."/>
            <person name="Zakharycheva A.P."/>
            <person name="Boueva O.V."/>
            <person name="Ariskina E.V."/>
            <person name="Hahnke R.L."/>
            <person name="Bunk B."/>
            <person name="Sproer C."/>
            <person name="Schumann P."/>
            <person name="Evtushenko L.I."/>
            <person name="Kublanov I.V."/>
        </authorList>
    </citation>
    <scope>NUCLEOTIDE SEQUENCE</scope>
    <source>
        <strain evidence="2">DSM 106523</strain>
    </source>
</reference>
<dbReference type="AlphaFoldDB" id="A0A895YJ08"/>
<feature type="transmembrane region" description="Helical" evidence="1">
    <location>
        <begin position="36"/>
        <end position="58"/>
    </location>
</feature>
<gene>
    <name evidence="2" type="ORF">JQS43_24100</name>
</gene>
<name>A0A895YJ08_9ACTN</name>
<protein>
    <submittedName>
        <fullName evidence="2">Uncharacterized protein</fullName>
    </submittedName>
</protein>
<organism evidence="2 3">
    <name type="scientific">Natronosporangium hydrolyticum</name>
    <dbReference type="NCBI Taxonomy" id="2811111"/>
    <lineage>
        <taxon>Bacteria</taxon>
        <taxon>Bacillati</taxon>
        <taxon>Actinomycetota</taxon>
        <taxon>Actinomycetes</taxon>
        <taxon>Micromonosporales</taxon>
        <taxon>Micromonosporaceae</taxon>
        <taxon>Natronosporangium</taxon>
    </lineage>
</organism>
<keyword evidence="1" id="KW-0472">Membrane</keyword>
<feature type="transmembrane region" description="Helical" evidence="1">
    <location>
        <begin position="121"/>
        <end position="139"/>
    </location>
</feature>
<accession>A0A895YJ08</accession>
<feature type="transmembrane region" description="Helical" evidence="1">
    <location>
        <begin position="65"/>
        <end position="83"/>
    </location>
</feature>
<keyword evidence="1" id="KW-1133">Transmembrane helix</keyword>
<sequence>MTPVDRLFSAALAGFAGVLAIGLVFGAQTAGVGVLRFPYAVVVFGVQALFVIAVTLALRPPAPAPLVLVGLVVSLVADIAAVAPGEADITPLLYLAVLGLVAGLAAQLCFREGRLRLTESLTSSSVVVLGGLGYASLIVLTRLPIGTQALTICLVAAGLALVVSRLADTVAPWPRLAPQVPRGATGVVLGAMLGTAAAAYLGGYIRGFDPGNAALIGLLAAVAAVLADVSVGYAEAGRRTPGAPATLWVARQLQGPLCGFAVAAPVAYLLSALFFVPRYL</sequence>
<evidence type="ECO:0000313" key="2">
    <source>
        <dbReference type="EMBL" id="QSB17541.1"/>
    </source>
</evidence>
<feature type="transmembrane region" description="Helical" evidence="1">
    <location>
        <begin position="184"/>
        <end position="205"/>
    </location>
</feature>
<dbReference type="EMBL" id="CP070499">
    <property type="protein sequence ID" value="QSB17541.1"/>
    <property type="molecule type" value="Genomic_DNA"/>
</dbReference>
<feature type="transmembrane region" description="Helical" evidence="1">
    <location>
        <begin position="145"/>
        <end position="163"/>
    </location>
</feature>
<feature type="transmembrane region" description="Helical" evidence="1">
    <location>
        <begin position="211"/>
        <end position="234"/>
    </location>
</feature>
<keyword evidence="3" id="KW-1185">Reference proteome</keyword>
<feature type="transmembrane region" description="Helical" evidence="1">
    <location>
        <begin position="255"/>
        <end position="276"/>
    </location>
</feature>
<dbReference type="Proteomes" id="UP000662857">
    <property type="component" value="Chromosome"/>
</dbReference>
<evidence type="ECO:0000313" key="3">
    <source>
        <dbReference type="Proteomes" id="UP000662857"/>
    </source>
</evidence>
<keyword evidence="1" id="KW-0812">Transmembrane</keyword>